<proteinExistence type="predicted"/>
<dbReference type="EMBL" id="LGRX02012175">
    <property type="protein sequence ID" value="KAK3267828.1"/>
    <property type="molecule type" value="Genomic_DNA"/>
</dbReference>
<evidence type="ECO:0000313" key="1">
    <source>
        <dbReference type="EMBL" id="KAK3267828.1"/>
    </source>
</evidence>
<comment type="caution">
    <text evidence="1">The sequence shown here is derived from an EMBL/GenBank/DDBJ whole genome shotgun (WGS) entry which is preliminary data.</text>
</comment>
<sequence length="143" mass="15252">MSMPPECSTAPVIGDYDLEARLDSGETRLLLALTTSGGCKGDTAAAGSHHVRRLQGRHSCCWLSPRPAAARETRLLLALTTSGGCKGAVRCGNAAPEVASRAMSSIRQKRLKRRVLGLCSWPQWSGAEPPSASSQPQPWADFH</sequence>
<keyword evidence="2" id="KW-1185">Reference proteome</keyword>
<dbReference type="Proteomes" id="UP001190700">
    <property type="component" value="Unassembled WGS sequence"/>
</dbReference>
<name>A0AAE0L0P8_9CHLO</name>
<organism evidence="1 2">
    <name type="scientific">Cymbomonas tetramitiformis</name>
    <dbReference type="NCBI Taxonomy" id="36881"/>
    <lineage>
        <taxon>Eukaryota</taxon>
        <taxon>Viridiplantae</taxon>
        <taxon>Chlorophyta</taxon>
        <taxon>Pyramimonadophyceae</taxon>
        <taxon>Pyramimonadales</taxon>
        <taxon>Pyramimonadaceae</taxon>
        <taxon>Cymbomonas</taxon>
    </lineage>
</organism>
<reference evidence="1 2" key="1">
    <citation type="journal article" date="2015" name="Genome Biol. Evol.">
        <title>Comparative Genomics of a Bacterivorous Green Alga Reveals Evolutionary Causalities and Consequences of Phago-Mixotrophic Mode of Nutrition.</title>
        <authorList>
            <person name="Burns J.A."/>
            <person name="Paasch A."/>
            <person name="Narechania A."/>
            <person name="Kim E."/>
        </authorList>
    </citation>
    <scope>NUCLEOTIDE SEQUENCE [LARGE SCALE GENOMIC DNA]</scope>
    <source>
        <strain evidence="1 2">PLY_AMNH</strain>
    </source>
</reference>
<gene>
    <name evidence="1" type="ORF">CYMTET_23640</name>
</gene>
<accession>A0AAE0L0P8</accession>
<protein>
    <submittedName>
        <fullName evidence="1">Uncharacterized protein</fullName>
    </submittedName>
</protein>
<evidence type="ECO:0000313" key="2">
    <source>
        <dbReference type="Proteomes" id="UP001190700"/>
    </source>
</evidence>
<dbReference type="AlphaFoldDB" id="A0AAE0L0P8"/>